<reference evidence="12 13" key="1">
    <citation type="submission" date="2018-01" db="EMBL/GenBank/DDBJ databases">
        <title>The whole genome sequencing and assembly of Paenibacillus chitinolyticus KCCM 41400 strain.</title>
        <authorList>
            <person name="Kim J.-Y."/>
            <person name="Park M.-K."/>
            <person name="Lee Y.-J."/>
            <person name="Yi H."/>
            <person name="Bahn Y.-S."/>
            <person name="Kim J.F."/>
            <person name="Lee D.-W."/>
        </authorList>
    </citation>
    <scope>NUCLEOTIDE SEQUENCE [LARGE SCALE GENOMIC DNA]</scope>
    <source>
        <strain evidence="12 13">KCCM 41400</strain>
    </source>
</reference>
<sequence>MKDKIAVVDDEPYIAEVARLYLEHAGYQPLLVDHAAEVLPLLREHSPSLVILDVMLPDGSGFDVCRSIRSMNKPLCDVPVIMLTARGEAFDKLEGFNVGADDYLVKPFDPSELIARVKAVLRRSKPEEAAAASADPSLPQPIRIGALTIDFARYRVELEGSRIDLTPKETELLYFLASKAGRVFSRDDLLAGVWAFDFPGGTRTVDAHVKNLRKKLGSHPEWRIETLWGIGYSFEVTAHEKG</sequence>
<dbReference type="SUPFAM" id="SSF52172">
    <property type="entry name" value="CheY-like"/>
    <property type="match status" value="1"/>
</dbReference>
<dbReference type="RefSeq" id="WP_042228171.1">
    <property type="nucleotide sequence ID" value="NZ_CP026520.1"/>
</dbReference>
<proteinExistence type="predicted"/>
<dbReference type="CDD" id="cd00383">
    <property type="entry name" value="trans_reg_C"/>
    <property type="match status" value="1"/>
</dbReference>
<dbReference type="SUPFAM" id="SSF46894">
    <property type="entry name" value="C-terminal effector domain of the bipartite response regulators"/>
    <property type="match status" value="1"/>
</dbReference>
<dbReference type="SMART" id="SM00862">
    <property type="entry name" value="Trans_reg_C"/>
    <property type="match status" value="1"/>
</dbReference>
<dbReference type="PROSITE" id="PS51755">
    <property type="entry name" value="OMPR_PHOB"/>
    <property type="match status" value="1"/>
</dbReference>
<evidence type="ECO:0000259" key="10">
    <source>
        <dbReference type="PROSITE" id="PS51755"/>
    </source>
</evidence>
<evidence type="ECO:0000313" key="14">
    <source>
        <dbReference type="Proteomes" id="UP001527202"/>
    </source>
</evidence>
<evidence type="ECO:0000256" key="5">
    <source>
        <dbReference type="ARBA" id="ARBA00023125"/>
    </source>
</evidence>
<keyword evidence="4" id="KW-0805">Transcription regulation</keyword>
<dbReference type="PANTHER" id="PTHR48111">
    <property type="entry name" value="REGULATOR OF RPOS"/>
    <property type="match status" value="1"/>
</dbReference>
<feature type="modified residue" description="4-aspartylphosphate" evidence="7">
    <location>
        <position position="53"/>
    </location>
</feature>
<evidence type="ECO:0000313" key="11">
    <source>
        <dbReference type="EMBL" id="MCY9594217.1"/>
    </source>
</evidence>
<evidence type="ECO:0000256" key="2">
    <source>
        <dbReference type="ARBA" id="ARBA00022553"/>
    </source>
</evidence>
<dbReference type="GeneID" id="95375708"/>
<dbReference type="Pfam" id="PF00486">
    <property type="entry name" value="Trans_reg_C"/>
    <property type="match status" value="1"/>
</dbReference>
<dbReference type="GO" id="GO:0000976">
    <property type="term" value="F:transcription cis-regulatory region binding"/>
    <property type="evidence" value="ECO:0007669"/>
    <property type="project" value="TreeGrafter"/>
</dbReference>
<keyword evidence="5 8" id="KW-0238">DNA-binding</keyword>
<dbReference type="GO" id="GO:0000156">
    <property type="term" value="F:phosphorelay response regulator activity"/>
    <property type="evidence" value="ECO:0007669"/>
    <property type="project" value="TreeGrafter"/>
</dbReference>
<dbReference type="GO" id="GO:0006355">
    <property type="term" value="P:regulation of DNA-templated transcription"/>
    <property type="evidence" value="ECO:0007669"/>
    <property type="project" value="InterPro"/>
</dbReference>
<evidence type="ECO:0000256" key="1">
    <source>
        <dbReference type="ARBA" id="ARBA00004496"/>
    </source>
</evidence>
<dbReference type="Gene3D" id="3.40.50.2300">
    <property type="match status" value="1"/>
</dbReference>
<dbReference type="EMBL" id="JAMDMJ010000001">
    <property type="protein sequence ID" value="MCY9594217.1"/>
    <property type="molecule type" value="Genomic_DNA"/>
</dbReference>
<evidence type="ECO:0000256" key="8">
    <source>
        <dbReference type="PROSITE-ProRule" id="PRU01091"/>
    </source>
</evidence>
<dbReference type="Proteomes" id="UP001527202">
    <property type="component" value="Unassembled WGS sequence"/>
</dbReference>
<dbReference type="InterPro" id="IPR016032">
    <property type="entry name" value="Sig_transdc_resp-reg_C-effctor"/>
</dbReference>
<dbReference type="SMART" id="SM00448">
    <property type="entry name" value="REC"/>
    <property type="match status" value="1"/>
</dbReference>
<feature type="domain" description="OmpR/PhoB-type" evidence="10">
    <location>
        <begin position="139"/>
        <end position="236"/>
    </location>
</feature>
<feature type="domain" description="Response regulatory" evidence="9">
    <location>
        <begin position="4"/>
        <end position="121"/>
    </location>
</feature>
<dbReference type="PANTHER" id="PTHR48111:SF1">
    <property type="entry name" value="TWO-COMPONENT RESPONSE REGULATOR ORR33"/>
    <property type="match status" value="1"/>
</dbReference>
<name>A0A410WVQ9_9BACL</name>
<evidence type="ECO:0000313" key="13">
    <source>
        <dbReference type="Proteomes" id="UP000288943"/>
    </source>
</evidence>
<keyword evidence="2 7" id="KW-0597">Phosphoprotein</keyword>
<evidence type="ECO:0000259" key="9">
    <source>
        <dbReference type="PROSITE" id="PS50110"/>
    </source>
</evidence>
<evidence type="ECO:0000256" key="3">
    <source>
        <dbReference type="ARBA" id="ARBA00023012"/>
    </source>
</evidence>
<evidence type="ECO:0000256" key="4">
    <source>
        <dbReference type="ARBA" id="ARBA00023015"/>
    </source>
</evidence>
<dbReference type="Gene3D" id="6.10.250.690">
    <property type="match status" value="1"/>
</dbReference>
<reference evidence="11 14" key="2">
    <citation type="submission" date="2022-05" db="EMBL/GenBank/DDBJ databases">
        <title>Genome Sequencing of Bee-Associated Microbes.</title>
        <authorList>
            <person name="Dunlap C."/>
        </authorList>
    </citation>
    <scope>NUCLEOTIDE SEQUENCE [LARGE SCALE GENOMIC DNA]</scope>
    <source>
        <strain evidence="11 14">NRRL B-23120</strain>
    </source>
</reference>
<organism evidence="12 13">
    <name type="scientific">Paenibacillus chitinolyticus</name>
    <dbReference type="NCBI Taxonomy" id="79263"/>
    <lineage>
        <taxon>Bacteria</taxon>
        <taxon>Bacillati</taxon>
        <taxon>Bacillota</taxon>
        <taxon>Bacilli</taxon>
        <taxon>Bacillales</taxon>
        <taxon>Paenibacillaceae</taxon>
        <taxon>Paenibacillus</taxon>
    </lineage>
</organism>
<dbReference type="KEGG" id="pchi:PC41400_12890"/>
<dbReference type="Proteomes" id="UP000288943">
    <property type="component" value="Chromosome"/>
</dbReference>
<dbReference type="Gene3D" id="1.10.10.10">
    <property type="entry name" value="Winged helix-like DNA-binding domain superfamily/Winged helix DNA-binding domain"/>
    <property type="match status" value="1"/>
</dbReference>
<evidence type="ECO:0000313" key="12">
    <source>
        <dbReference type="EMBL" id="QAV18519.1"/>
    </source>
</evidence>
<dbReference type="GO" id="GO:0005829">
    <property type="term" value="C:cytosol"/>
    <property type="evidence" value="ECO:0007669"/>
    <property type="project" value="TreeGrafter"/>
</dbReference>
<dbReference type="InterPro" id="IPR001789">
    <property type="entry name" value="Sig_transdc_resp-reg_receiver"/>
</dbReference>
<feature type="DNA-binding region" description="OmpR/PhoB-type" evidence="8">
    <location>
        <begin position="139"/>
        <end position="236"/>
    </location>
</feature>
<evidence type="ECO:0000256" key="6">
    <source>
        <dbReference type="ARBA" id="ARBA00023163"/>
    </source>
</evidence>
<keyword evidence="3" id="KW-0902">Two-component regulatory system</keyword>
<dbReference type="InterPro" id="IPR039420">
    <property type="entry name" value="WalR-like"/>
</dbReference>
<dbReference type="CDD" id="cd17574">
    <property type="entry name" value="REC_OmpR"/>
    <property type="match status" value="1"/>
</dbReference>
<dbReference type="EMBL" id="CP026520">
    <property type="protein sequence ID" value="QAV18519.1"/>
    <property type="molecule type" value="Genomic_DNA"/>
</dbReference>
<comment type="subcellular location">
    <subcellularLocation>
        <location evidence="1">Cytoplasm</location>
    </subcellularLocation>
</comment>
<dbReference type="InterPro" id="IPR011006">
    <property type="entry name" value="CheY-like_superfamily"/>
</dbReference>
<dbReference type="InterPro" id="IPR001867">
    <property type="entry name" value="OmpR/PhoB-type_DNA-bd"/>
</dbReference>
<dbReference type="Pfam" id="PF00072">
    <property type="entry name" value="Response_reg"/>
    <property type="match status" value="1"/>
</dbReference>
<dbReference type="InterPro" id="IPR036388">
    <property type="entry name" value="WH-like_DNA-bd_sf"/>
</dbReference>
<dbReference type="FunFam" id="1.10.10.10:FF:000018">
    <property type="entry name" value="DNA-binding response regulator ResD"/>
    <property type="match status" value="1"/>
</dbReference>
<gene>
    <name evidence="11" type="ORF">M5X16_00290</name>
    <name evidence="12" type="ORF">PC41400_12890</name>
</gene>
<dbReference type="AlphaFoldDB" id="A0A410WVQ9"/>
<dbReference type="PROSITE" id="PS50110">
    <property type="entry name" value="RESPONSE_REGULATORY"/>
    <property type="match status" value="1"/>
</dbReference>
<protein>
    <submittedName>
        <fullName evidence="12">DNA-binding response regulator</fullName>
    </submittedName>
    <submittedName>
        <fullName evidence="11">Response regulator transcription factor</fullName>
    </submittedName>
</protein>
<dbReference type="OrthoDB" id="9790442at2"/>
<keyword evidence="14" id="KW-1185">Reference proteome</keyword>
<accession>A0A410WVQ9</accession>
<dbReference type="GO" id="GO:0032993">
    <property type="term" value="C:protein-DNA complex"/>
    <property type="evidence" value="ECO:0007669"/>
    <property type="project" value="TreeGrafter"/>
</dbReference>
<evidence type="ECO:0000256" key="7">
    <source>
        <dbReference type="PROSITE-ProRule" id="PRU00169"/>
    </source>
</evidence>
<keyword evidence="6" id="KW-0804">Transcription</keyword>